<protein>
    <submittedName>
        <fullName evidence="2">Uncharacterized protein</fullName>
    </submittedName>
</protein>
<dbReference type="RefSeq" id="WP_150694757.1">
    <property type="nucleotide sequence ID" value="NZ_CABVJC010000012.1"/>
</dbReference>
<dbReference type="EMBL" id="CABVJC010000012">
    <property type="protein sequence ID" value="VVQ23446.1"/>
    <property type="molecule type" value="Genomic_DNA"/>
</dbReference>
<dbReference type="Proteomes" id="UP000326452">
    <property type="component" value="Unassembled WGS sequence"/>
</dbReference>
<evidence type="ECO:0000313" key="2">
    <source>
        <dbReference type="EMBL" id="VVQ23446.1"/>
    </source>
</evidence>
<dbReference type="AlphaFoldDB" id="A0A5E7VLF2"/>
<dbReference type="OrthoDB" id="6996430at2"/>
<proteinExistence type="predicted"/>
<evidence type="ECO:0000256" key="1">
    <source>
        <dbReference type="SAM" id="MobiDB-lite"/>
    </source>
</evidence>
<name>A0A5E7VLF2_PSEFL</name>
<gene>
    <name evidence="2" type="ORF">PS941_05540</name>
</gene>
<organism evidence="2 3">
    <name type="scientific">Pseudomonas fluorescens</name>
    <dbReference type="NCBI Taxonomy" id="294"/>
    <lineage>
        <taxon>Bacteria</taxon>
        <taxon>Pseudomonadati</taxon>
        <taxon>Pseudomonadota</taxon>
        <taxon>Gammaproteobacteria</taxon>
        <taxon>Pseudomonadales</taxon>
        <taxon>Pseudomonadaceae</taxon>
        <taxon>Pseudomonas</taxon>
    </lineage>
</organism>
<evidence type="ECO:0000313" key="3">
    <source>
        <dbReference type="Proteomes" id="UP000326452"/>
    </source>
</evidence>
<sequence length="469" mass="51617">MDTAPPEETAEESQDKIFRAYNPSFLTCDDAAACLHGLLIFERGTELRWFILKGEQGRFFLAAAIEHKAASTENIEDSKGIKDSEDSEGDKEPESLISLVVPVIATGQLSVPDGYTVEAIFRLRATGKKGYTEIATEGKWRNSFFSVSDLSEVMSTPRQYAKCYLSVKGHLLSYTSTDSAFEKELAPAIAKDIAKDGSQVPKLFESSYERGWVSSSIWILLAITAGEVATIVPGDPWSKRGVIKATWQSDNLQKTTSNERMPIFGSVCHDVREVALHLRRRHQETSADRQSMGFVLKHKTEDVFVATAPSLSNYANFDRATLFPKDQHGNPTLPTDFRVYGVYHSINPLAAGTSPGEEISRDQHFFSPADLKIGLNRLLAAPHQCLFLVTSDGAVLCIAKPEKPLITELLAEYAEGLEQKIISGQITLQMFIDKVATVATLSVMVMSKKWPTLGKVTALSGHQPAQLPS</sequence>
<reference evidence="2 3" key="1">
    <citation type="submission" date="2019-09" db="EMBL/GenBank/DDBJ databases">
        <authorList>
            <person name="Chandra G."/>
            <person name="Truman W A."/>
        </authorList>
    </citation>
    <scope>NUCLEOTIDE SEQUENCE [LARGE SCALE GENOMIC DNA]</scope>
    <source>
        <strain evidence="2">PS941</strain>
    </source>
</reference>
<accession>A0A5E7VLF2</accession>
<feature type="region of interest" description="Disordered" evidence="1">
    <location>
        <begin position="74"/>
        <end position="93"/>
    </location>
</feature>